<name>A0A8J3IXH3_9CHLR</name>
<keyword evidence="4" id="KW-1185">Reference proteome</keyword>
<comment type="caution">
    <text evidence="3">The sequence shown here is derived from an EMBL/GenBank/DDBJ whole genome shotgun (WGS) entry which is preliminary data.</text>
</comment>
<feature type="transmembrane region" description="Helical" evidence="2">
    <location>
        <begin position="15"/>
        <end position="33"/>
    </location>
</feature>
<evidence type="ECO:0000313" key="3">
    <source>
        <dbReference type="EMBL" id="GHO98592.1"/>
    </source>
</evidence>
<feature type="transmembrane region" description="Helical" evidence="2">
    <location>
        <begin position="45"/>
        <end position="74"/>
    </location>
</feature>
<dbReference type="PANTHER" id="PTHR42709:SF2">
    <property type="entry name" value="INNER MEMBRANE PROTEIN YOHD"/>
    <property type="match status" value="1"/>
</dbReference>
<accession>A0A8J3IXH3</accession>
<dbReference type="Proteomes" id="UP000597444">
    <property type="component" value="Unassembled WGS sequence"/>
</dbReference>
<dbReference type="InterPro" id="IPR051311">
    <property type="entry name" value="DedA_domain"/>
</dbReference>
<keyword evidence="2" id="KW-0812">Transmembrane</keyword>
<dbReference type="PANTHER" id="PTHR42709">
    <property type="entry name" value="ALKALINE PHOSPHATASE LIKE PROTEIN"/>
    <property type="match status" value="1"/>
</dbReference>
<keyword evidence="2" id="KW-0472">Membrane</keyword>
<reference evidence="3" key="1">
    <citation type="submission" date="2020-10" db="EMBL/GenBank/DDBJ databases">
        <title>Taxonomic study of unclassified bacteria belonging to the class Ktedonobacteria.</title>
        <authorList>
            <person name="Yabe S."/>
            <person name="Wang C.M."/>
            <person name="Zheng Y."/>
            <person name="Sakai Y."/>
            <person name="Cavaletti L."/>
            <person name="Monciardini P."/>
            <person name="Donadio S."/>
        </authorList>
    </citation>
    <scope>NUCLEOTIDE SEQUENCE</scope>
    <source>
        <strain evidence="3">ID150040</strain>
    </source>
</reference>
<evidence type="ECO:0000313" key="4">
    <source>
        <dbReference type="Proteomes" id="UP000597444"/>
    </source>
</evidence>
<evidence type="ECO:0000256" key="2">
    <source>
        <dbReference type="SAM" id="Phobius"/>
    </source>
</evidence>
<protein>
    <recommendedName>
        <fullName evidence="5">DedA family protein</fullName>
    </recommendedName>
</protein>
<dbReference type="GO" id="GO:0005886">
    <property type="term" value="C:plasma membrane"/>
    <property type="evidence" value="ECO:0007669"/>
    <property type="project" value="TreeGrafter"/>
</dbReference>
<gene>
    <name evidence="3" type="ORF">KSF_086400</name>
</gene>
<dbReference type="EMBL" id="BNJK01000002">
    <property type="protein sequence ID" value="GHO98592.1"/>
    <property type="molecule type" value="Genomic_DNA"/>
</dbReference>
<sequence length="80" mass="8437">MEKLKQMIHLATSDLVRLLATYGYLAVLLFVAIESTGIPFPGETMLLVAAITAGTTHHLSILLIIVVAACGAILGDNLGF</sequence>
<proteinExistence type="inferred from homology"/>
<dbReference type="AlphaFoldDB" id="A0A8J3IXH3"/>
<keyword evidence="2" id="KW-1133">Transmembrane helix</keyword>
<organism evidence="3 4">
    <name type="scientific">Reticulibacter mediterranei</name>
    <dbReference type="NCBI Taxonomy" id="2778369"/>
    <lineage>
        <taxon>Bacteria</taxon>
        <taxon>Bacillati</taxon>
        <taxon>Chloroflexota</taxon>
        <taxon>Ktedonobacteria</taxon>
        <taxon>Ktedonobacterales</taxon>
        <taxon>Reticulibacteraceae</taxon>
        <taxon>Reticulibacter</taxon>
    </lineage>
</organism>
<comment type="similarity">
    <text evidence="1">Belongs to the DedA family.</text>
</comment>
<evidence type="ECO:0000256" key="1">
    <source>
        <dbReference type="ARBA" id="ARBA00010792"/>
    </source>
</evidence>
<evidence type="ECO:0008006" key="5">
    <source>
        <dbReference type="Google" id="ProtNLM"/>
    </source>
</evidence>